<dbReference type="AlphaFoldDB" id="A0A182ISA0"/>
<proteinExistence type="predicted"/>
<dbReference type="EnsemblMetazoa" id="AATE004541-RA">
    <property type="protein sequence ID" value="AATE004541-PA.1"/>
    <property type="gene ID" value="AATE004541"/>
</dbReference>
<dbReference type="VEuPathDB" id="VectorBase:AATE004541"/>
<accession>A0A182ISA0</accession>
<sequence>MFAITLLNEPTAAFSTLLALVRAAFTDALTAAMPAALYGTAALAASVALTPAAADSCSGILASTPAASARNVPIALTPSGPSAPSRVVAEPGLAVAFWMAWMAAARSAFRLAGSVPSAAATVPLPSAFAAALTAVLTAVATLFSAVIAVLPLATVGALVSKLPIVARFVLTPPSRLLSAFVMVATVELSNEPAALPMLVRAVLSALTVEVTTLFTRFSTGRFELTVAVPPNPMPPMLMPPVTVPPAESDPDVPCRNPEAMPFSSPATPPRVAPTRMLFACSKAVRTARTVVVSERSTVVATAIDPLSWISVDRWMLALTVLVVTVPPAASTAVTCLYSSSRLVVICVSESNSIVTAEVSALPFCVEVDVTTLATRAGAASRTVYADSMVALMLANMHDGAVWRWLAMTEMLRRTSFTVPVIELTSFTSESPDTLSDVMPSSLGT</sequence>
<name>A0A182ISA0_ANOAO</name>
<reference evidence="1" key="1">
    <citation type="submission" date="2022-08" db="UniProtKB">
        <authorList>
            <consortium name="EnsemblMetazoa"/>
        </authorList>
    </citation>
    <scope>IDENTIFICATION</scope>
    <source>
        <strain evidence="1">EBRO</strain>
    </source>
</reference>
<evidence type="ECO:0000313" key="1">
    <source>
        <dbReference type="EnsemblMetazoa" id="AATE004541-PA.1"/>
    </source>
</evidence>
<organism evidence="1">
    <name type="scientific">Anopheles atroparvus</name>
    <name type="common">European mosquito</name>
    <dbReference type="NCBI Taxonomy" id="41427"/>
    <lineage>
        <taxon>Eukaryota</taxon>
        <taxon>Metazoa</taxon>
        <taxon>Ecdysozoa</taxon>
        <taxon>Arthropoda</taxon>
        <taxon>Hexapoda</taxon>
        <taxon>Insecta</taxon>
        <taxon>Pterygota</taxon>
        <taxon>Neoptera</taxon>
        <taxon>Endopterygota</taxon>
        <taxon>Diptera</taxon>
        <taxon>Nematocera</taxon>
        <taxon>Culicoidea</taxon>
        <taxon>Culicidae</taxon>
        <taxon>Anophelinae</taxon>
        <taxon>Anopheles</taxon>
    </lineage>
</organism>
<protein>
    <submittedName>
        <fullName evidence="1">Uncharacterized protein</fullName>
    </submittedName>
</protein>